<accession>A0ABV7WLT0</accession>
<proteinExistence type="predicted"/>
<keyword evidence="2" id="KW-1185">Reference proteome</keyword>
<evidence type="ECO:0000313" key="2">
    <source>
        <dbReference type="Proteomes" id="UP001595685"/>
    </source>
</evidence>
<dbReference type="Proteomes" id="UP001595685">
    <property type="component" value="Unassembled WGS sequence"/>
</dbReference>
<comment type="caution">
    <text evidence="1">The sequence shown here is derived from an EMBL/GenBank/DDBJ whole genome shotgun (WGS) entry which is preliminary data.</text>
</comment>
<sequence length="394" mass="39965">MKARVWAPVALGALLVVGVLGVRGDSAADEEDLWTEAPSTLTAEPSVDDSAEPGAVRLAADGIEGMRLGSPGTGFAWPILGSGGDPVAADDLPGGCMPSYGSGSVQGRTWDTGAWLVDDVVSAVLVSRRNTNLVTPAGLSTWLGPTLGSPVEAASELPGARTRTERPAGAQGPEVTVVVASADGVEVVFSDVVFDVEAVPEEARGRITTIEVRHPRARACSEEALASFSPSALEGVGTDQVLGLDGLTAAPIGSDATVLEDLPGAQPQGGGLGGCEAFFLSTGTGSVRVVAVDGVVVSTSLWGDAGDGTYGEFPFRLGMTAEEVSAAVPAEAGPALEIGTDAVEVTLGQRLIRLDLAPPVHWVEDVDVPVSHGPPAVFTITVQDLGVSDEAVNC</sequence>
<gene>
    <name evidence="1" type="ORF">ACFOLH_18445</name>
</gene>
<dbReference type="EMBL" id="JBHRWW010000021">
    <property type="protein sequence ID" value="MFC3690332.1"/>
    <property type="molecule type" value="Genomic_DNA"/>
</dbReference>
<evidence type="ECO:0000313" key="1">
    <source>
        <dbReference type="EMBL" id="MFC3690332.1"/>
    </source>
</evidence>
<protein>
    <submittedName>
        <fullName evidence="1">Uncharacterized protein</fullName>
    </submittedName>
</protein>
<reference evidence="2" key="1">
    <citation type="journal article" date="2019" name="Int. J. Syst. Evol. Microbiol.">
        <title>The Global Catalogue of Microorganisms (GCM) 10K type strain sequencing project: providing services to taxonomists for standard genome sequencing and annotation.</title>
        <authorList>
            <consortium name="The Broad Institute Genomics Platform"/>
            <consortium name="The Broad Institute Genome Sequencing Center for Infectious Disease"/>
            <person name="Wu L."/>
            <person name="Ma J."/>
        </authorList>
    </citation>
    <scope>NUCLEOTIDE SEQUENCE [LARGE SCALE GENOMIC DNA]</scope>
    <source>
        <strain evidence="2">NCAIM B.02333</strain>
    </source>
</reference>
<dbReference type="RefSeq" id="WP_376985747.1">
    <property type="nucleotide sequence ID" value="NZ_JBHRWW010000021.1"/>
</dbReference>
<organism evidence="1 2">
    <name type="scientific">Aquipuribacter hungaricus</name>
    <dbReference type="NCBI Taxonomy" id="545624"/>
    <lineage>
        <taxon>Bacteria</taxon>
        <taxon>Bacillati</taxon>
        <taxon>Actinomycetota</taxon>
        <taxon>Actinomycetes</taxon>
        <taxon>Micrococcales</taxon>
        <taxon>Intrasporangiaceae</taxon>
        <taxon>Aquipuribacter</taxon>
    </lineage>
</organism>
<name>A0ABV7WLT0_9MICO</name>